<dbReference type="AlphaFoldDB" id="B0DPW4"/>
<name>B0DPW4_LACBS</name>
<dbReference type="Proteomes" id="UP000001194">
    <property type="component" value="Unassembled WGS sequence"/>
</dbReference>
<keyword evidence="2" id="KW-1185">Reference proteome</keyword>
<dbReference type="EMBL" id="DS547124">
    <property type="protein sequence ID" value="EDR03526.1"/>
    <property type="molecule type" value="Genomic_DNA"/>
</dbReference>
<sequence length="135" mass="15346">MSLRSKTGDTSTLSRLNDTVLKTSYSSLQCLMFRTSSACFFIMGSATNLTYRVISVMGGLQDGLPNVFPGLHITCLGRYDTSLSFNAILSLRWVVYSRTSLYSISCLLNRLNMFHLYHWLNREQLLAQSTTVKYY</sequence>
<gene>
    <name evidence="1" type="ORF">LACBIDRAFT_331580</name>
</gene>
<dbReference type="HOGENOM" id="CLU_1886122_0_0_1"/>
<evidence type="ECO:0000313" key="2">
    <source>
        <dbReference type="Proteomes" id="UP000001194"/>
    </source>
</evidence>
<proteinExistence type="predicted"/>
<evidence type="ECO:0000313" key="1">
    <source>
        <dbReference type="EMBL" id="EDR03526.1"/>
    </source>
</evidence>
<organism evidence="2">
    <name type="scientific">Laccaria bicolor (strain S238N-H82 / ATCC MYA-4686)</name>
    <name type="common">Bicoloured deceiver</name>
    <name type="synonym">Laccaria laccata var. bicolor</name>
    <dbReference type="NCBI Taxonomy" id="486041"/>
    <lineage>
        <taxon>Eukaryota</taxon>
        <taxon>Fungi</taxon>
        <taxon>Dikarya</taxon>
        <taxon>Basidiomycota</taxon>
        <taxon>Agaricomycotina</taxon>
        <taxon>Agaricomycetes</taxon>
        <taxon>Agaricomycetidae</taxon>
        <taxon>Agaricales</taxon>
        <taxon>Agaricineae</taxon>
        <taxon>Hydnangiaceae</taxon>
        <taxon>Laccaria</taxon>
    </lineage>
</organism>
<dbReference type="KEGG" id="lbc:LACBIDRAFT_331580"/>
<dbReference type="RefSeq" id="XP_001885982.1">
    <property type="nucleotide sequence ID" value="XM_001885947.1"/>
</dbReference>
<accession>B0DPW4</accession>
<reference evidence="1 2" key="1">
    <citation type="journal article" date="2008" name="Nature">
        <title>The genome of Laccaria bicolor provides insights into mycorrhizal symbiosis.</title>
        <authorList>
            <person name="Martin F."/>
            <person name="Aerts A."/>
            <person name="Ahren D."/>
            <person name="Brun A."/>
            <person name="Danchin E.G.J."/>
            <person name="Duchaussoy F."/>
            <person name="Gibon J."/>
            <person name="Kohler A."/>
            <person name="Lindquist E."/>
            <person name="Pereda V."/>
            <person name="Salamov A."/>
            <person name="Shapiro H.J."/>
            <person name="Wuyts J."/>
            <person name="Blaudez D."/>
            <person name="Buee M."/>
            <person name="Brokstein P."/>
            <person name="Canbaeck B."/>
            <person name="Cohen D."/>
            <person name="Courty P.E."/>
            <person name="Coutinho P.M."/>
            <person name="Delaruelle C."/>
            <person name="Detter J.C."/>
            <person name="Deveau A."/>
            <person name="DiFazio S."/>
            <person name="Duplessis S."/>
            <person name="Fraissinet-Tachet L."/>
            <person name="Lucic E."/>
            <person name="Frey-Klett P."/>
            <person name="Fourrey C."/>
            <person name="Feussner I."/>
            <person name="Gay G."/>
            <person name="Grimwood J."/>
            <person name="Hoegger P.J."/>
            <person name="Jain P."/>
            <person name="Kilaru S."/>
            <person name="Labbe J."/>
            <person name="Lin Y.C."/>
            <person name="Legue V."/>
            <person name="Le Tacon F."/>
            <person name="Marmeisse R."/>
            <person name="Melayah D."/>
            <person name="Montanini B."/>
            <person name="Muratet M."/>
            <person name="Nehls U."/>
            <person name="Niculita-Hirzel H."/>
            <person name="Oudot-Le Secq M.P."/>
            <person name="Peter M."/>
            <person name="Quesneville H."/>
            <person name="Rajashekar B."/>
            <person name="Reich M."/>
            <person name="Rouhier N."/>
            <person name="Schmutz J."/>
            <person name="Yin T."/>
            <person name="Chalot M."/>
            <person name="Henrissat B."/>
            <person name="Kuees U."/>
            <person name="Lucas S."/>
            <person name="Van de Peer Y."/>
            <person name="Podila G.K."/>
            <person name="Polle A."/>
            <person name="Pukkila P.J."/>
            <person name="Richardson P.M."/>
            <person name="Rouze P."/>
            <person name="Sanders I.R."/>
            <person name="Stajich J.E."/>
            <person name="Tunlid A."/>
            <person name="Tuskan G."/>
            <person name="Grigoriev I.V."/>
        </authorList>
    </citation>
    <scope>NUCLEOTIDE SEQUENCE [LARGE SCALE GENOMIC DNA]</scope>
    <source>
        <strain evidence="2">S238N-H82 / ATCC MYA-4686</strain>
    </source>
</reference>
<dbReference type="GeneID" id="6081537"/>
<protein>
    <submittedName>
        <fullName evidence="1">Predicted protein</fullName>
    </submittedName>
</protein>
<dbReference type="InParanoid" id="B0DPW4"/>